<accession>A0ABY5E972</accession>
<evidence type="ECO:0000313" key="2">
    <source>
        <dbReference type="EMBL" id="UTJ07268.1"/>
    </source>
</evidence>
<dbReference type="RefSeq" id="WP_254577446.1">
    <property type="nucleotide sequence ID" value="NZ_CP100595.1"/>
</dbReference>
<keyword evidence="1" id="KW-0472">Membrane</keyword>
<sequence length="164" mass="19932">MLSLLYLHTITFFIIFVNFLIFNKNMSNDLGTKYFFINYLYHKQKQTSCFITIYPFVIILFYYLAENIFLLSTFFISILHVYFLYELTSKKSINKREAYIHWYKENANHSFSMHSHDVLRKDFNFLNQKVSRILLFKFEIIFFISLVIESEILYELITILDKIS</sequence>
<feature type="transmembrane region" description="Helical" evidence="1">
    <location>
        <begin position="47"/>
        <end position="64"/>
    </location>
</feature>
<organism evidence="2 3">
    <name type="scientific">Arcobacter roscoffensis</name>
    <dbReference type="NCBI Taxonomy" id="2961520"/>
    <lineage>
        <taxon>Bacteria</taxon>
        <taxon>Pseudomonadati</taxon>
        <taxon>Campylobacterota</taxon>
        <taxon>Epsilonproteobacteria</taxon>
        <taxon>Campylobacterales</taxon>
        <taxon>Arcobacteraceae</taxon>
        <taxon>Arcobacter</taxon>
    </lineage>
</organism>
<dbReference type="Proteomes" id="UP001060012">
    <property type="component" value="Chromosome"/>
</dbReference>
<evidence type="ECO:0000256" key="1">
    <source>
        <dbReference type="SAM" id="Phobius"/>
    </source>
</evidence>
<name>A0ABY5E972_9BACT</name>
<gene>
    <name evidence="2" type="ORF">NJU99_04030</name>
</gene>
<keyword evidence="3" id="KW-1185">Reference proteome</keyword>
<protein>
    <submittedName>
        <fullName evidence="2">Uncharacterized protein</fullName>
    </submittedName>
</protein>
<proteinExistence type="predicted"/>
<feature type="transmembrane region" description="Helical" evidence="1">
    <location>
        <begin position="6"/>
        <end position="26"/>
    </location>
</feature>
<dbReference type="EMBL" id="CP100595">
    <property type="protein sequence ID" value="UTJ07268.1"/>
    <property type="molecule type" value="Genomic_DNA"/>
</dbReference>
<keyword evidence="1" id="KW-1133">Transmembrane helix</keyword>
<evidence type="ECO:0000313" key="3">
    <source>
        <dbReference type="Proteomes" id="UP001060012"/>
    </source>
</evidence>
<feature type="transmembrane region" description="Helical" evidence="1">
    <location>
        <begin position="70"/>
        <end position="87"/>
    </location>
</feature>
<reference evidence="2" key="1">
    <citation type="submission" date="2022-07" db="EMBL/GenBank/DDBJ databases">
        <title>Arcobacter roscoffensis sp. nov., a marine bacterium isolated from coastal seawater collected from Roscoff, France.</title>
        <authorList>
            <person name="Pascual J."/>
            <person name="Lepeaux C."/>
            <person name="Methner A."/>
            <person name="Overmann J."/>
        </authorList>
    </citation>
    <scope>NUCLEOTIDE SEQUENCE</scope>
    <source>
        <strain evidence="2">ARW1-2F2</strain>
    </source>
</reference>
<keyword evidence="1" id="KW-0812">Transmembrane</keyword>